<dbReference type="GO" id="GO:0005737">
    <property type="term" value="C:cytoplasm"/>
    <property type="evidence" value="ECO:0007669"/>
    <property type="project" value="UniProtKB-SubCell"/>
</dbReference>
<evidence type="ECO:0000256" key="1">
    <source>
        <dbReference type="ARBA" id="ARBA00009018"/>
    </source>
</evidence>
<evidence type="ECO:0000256" key="5">
    <source>
        <dbReference type="HAMAP-Rule" id="MF_00376"/>
    </source>
</evidence>
<keyword evidence="5" id="KW-0808">Transferase</keyword>
<keyword evidence="3 5" id="KW-0067">ATP-binding</keyword>
<dbReference type="GO" id="GO:0015937">
    <property type="term" value="P:coenzyme A biosynthetic process"/>
    <property type="evidence" value="ECO:0007669"/>
    <property type="project" value="UniProtKB-UniRule"/>
</dbReference>
<evidence type="ECO:0000256" key="2">
    <source>
        <dbReference type="ARBA" id="ARBA00022741"/>
    </source>
</evidence>
<evidence type="ECO:0000313" key="8">
    <source>
        <dbReference type="Proteomes" id="UP000321577"/>
    </source>
</evidence>
<keyword evidence="4 5" id="KW-0173">Coenzyme A biosynthesis</keyword>
<keyword evidence="5" id="KW-0963">Cytoplasm</keyword>
<evidence type="ECO:0000256" key="6">
    <source>
        <dbReference type="NCBIfam" id="TIGR00152"/>
    </source>
</evidence>
<comment type="pathway">
    <text evidence="5">Cofactor biosynthesis; coenzyme A biosynthesis; CoA from (R)-pantothenate: step 5/5.</text>
</comment>
<comment type="subcellular location">
    <subcellularLocation>
        <location evidence="5">Cytoplasm</location>
    </subcellularLocation>
</comment>
<dbReference type="HAMAP" id="MF_00376">
    <property type="entry name" value="Dephospho_CoA_kinase"/>
    <property type="match status" value="1"/>
</dbReference>
<protein>
    <recommendedName>
        <fullName evidence="5 6">Dephospho-CoA kinase</fullName>
        <ecNumber evidence="5 6">2.7.1.24</ecNumber>
    </recommendedName>
    <alternativeName>
        <fullName evidence="5">Dephosphocoenzyme A kinase</fullName>
    </alternativeName>
</protein>
<keyword evidence="8" id="KW-1185">Reference proteome</keyword>
<dbReference type="Proteomes" id="UP000321577">
    <property type="component" value="Unassembled WGS sequence"/>
</dbReference>
<evidence type="ECO:0000256" key="4">
    <source>
        <dbReference type="ARBA" id="ARBA00022993"/>
    </source>
</evidence>
<dbReference type="NCBIfam" id="TIGR00152">
    <property type="entry name" value="dephospho-CoA kinase"/>
    <property type="match status" value="1"/>
</dbReference>
<dbReference type="SUPFAM" id="SSF52540">
    <property type="entry name" value="P-loop containing nucleoside triphosphate hydrolases"/>
    <property type="match status" value="1"/>
</dbReference>
<dbReference type="Pfam" id="PF01121">
    <property type="entry name" value="CoaE"/>
    <property type="match status" value="1"/>
</dbReference>
<dbReference type="GO" id="GO:0004140">
    <property type="term" value="F:dephospho-CoA kinase activity"/>
    <property type="evidence" value="ECO:0007669"/>
    <property type="project" value="UniProtKB-UniRule"/>
</dbReference>
<dbReference type="UniPathway" id="UPA00241">
    <property type="reaction ID" value="UER00356"/>
</dbReference>
<gene>
    <name evidence="5 7" type="primary">coaE</name>
    <name evidence="7" type="ORF">BGE01nite_26050</name>
</gene>
<dbReference type="OrthoDB" id="9812943at2"/>
<dbReference type="RefSeq" id="WP_146850893.1">
    <property type="nucleotide sequence ID" value="NZ_BKAG01000016.1"/>
</dbReference>
<dbReference type="PANTHER" id="PTHR10695:SF46">
    <property type="entry name" value="BIFUNCTIONAL COENZYME A SYNTHASE-RELATED"/>
    <property type="match status" value="1"/>
</dbReference>
<comment type="function">
    <text evidence="5">Catalyzes the phosphorylation of the 3'-hydroxyl group of dephosphocoenzyme A to form coenzyme A.</text>
</comment>
<organism evidence="7 8">
    <name type="scientific">Brevifollis gellanilyticus</name>
    <dbReference type="NCBI Taxonomy" id="748831"/>
    <lineage>
        <taxon>Bacteria</taxon>
        <taxon>Pseudomonadati</taxon>
        <taxon>Verrucomicrobiota</taxon>
        <taxon>Verrucomicrobiia</taxon>
        <taxon>Verrucomicrobiales</taxon>
        <taxon>Verrucomicrobiaceae</taxon>
    </lineage>
</organism>
<accession>A0A512M991</accession>
<dbReference type="GO" id="GO:0005524">
    <property type="term" value="F:ATP binding"/>
    <property type="evidence" value="ECO:0007669"/>
    <property type="project" value="UniProtKB-UniRule"/>
</dbReference>
<sequence>MISWIVTGGVGCGKSTLTEKLCALVPGTSRFSSDESVARILQLPAVQAALLKAFGPQVLTAAESGQEVNRAALREIVFQDEKARLKLEGITHPAVLADLETGRKAAREAGAELFLAEVPLYYEIGATVEADLIIVVAASRTMQARRLMERRGLDEAMIERILRSQWPIEAKVERADTVIWNEGDLTALEAQALTLARQLRQA</sequence>
<dbReference type="PANTHER" id="PTHR10695">
    <property type="entry name" value="DEPHOSPHO-COA KINASE-RELATED"/>
    <property type="match status" value="1"/>
</dbReference>
<keyword evidence="2 5" id="KW-0547">Nucleotide-binding</keyword>
<evidence type="ECO:0000256" key="3">
    <source>
        <dbReference type="ARBA" id="ARBA00022840"/>
    </source>
</evidence>
<name>A0A512M991_9BACT</name>
<evidence type="ECO:0000313" key="7">
    <source>
        <dbReference type="EMBL" id="GEP43314.1"/>
    </source>
</evidence>
<dbReference type="PROSITE" id="PS51219">
    <property type="entry name" value="DPCK"/>
    <property type="match status" value="1"/>
</dbReference>
<dbReference type="InterPro" id="IPR027417">
    <property type="entry name" value="P-loop_NTPase"/>
</dbReference>
<dbReference type="AlphaFoldDB" id="A0A512M991"/>
<dbReference type="CDD" id="cd02022">
    <property type="entry name" value="DPCK"/>
    <property type="match status" value="1"/>
</dbReference>
<comment type="similarity">
    <text evidence="1 5">Belongs to the CoaE family.</text>
</comment>
<reference evidence="7 8" key="1">
    <citation type="submission" date="2019-07" db="EMBL/GenBank/DDBJ databases">
        <title>Whole genome shotgun sequence of Brevifollis gellanilyticus NBRC 108608.</title>
        <authorList>
            <person name="Hosoyama A."/>
            <person name="Uohara A."/>
            <person name="Ohji S."/>
            <person name="Ichikawa N."/>
        </authorList>
    </citation>
    <scope>NUCLEOTIDE SEQUENCE [LARGE SCALE GENOMIC DNA]</scope>
    <source>
        <strain evidence="7 8">NBRC 108608</strain>
    </source>
</reference>
<dbReference type="EMBL" id="BKAG01000016">
    <property type="protein sequence ID" value="GEP43314.1"/>
    <property type="molecule type" value="Genomic_DNA"/>
</dbReference>
<dbReference type="EC" id="2.7.1.24" evidence="5 6"/>
<keyword evidence="5 7" id="KW-0418">Kinase</keyword>
<dbReference type="Gene3D" id="3.40.50.300">
    <property type="entry name" value="P-loop containing nucleotide triphosphate hydrolases"/>
    <property type="match status" value="1"/>
</dbReference>
<feature type="binding site" evidence="5">
    <location>
        <begin position="11"/>
        <end position="16"/>
    </location>
    <ligand>
        <name>ATP</name>
        <dbReference type="ChEBI" id="CHEBI:30616"/>
    </ligand>
</feature>
<dbReference type="InterPro" id="IPR001977">
    <property type="entry name" value="Depp_CoAkinase"/>
</dbReference>
<proteinExistence type="inferred from homology"/>
<comment type="caution">
    <text evidence="7">The sequence shown here is derived from an EMBL/GenBank/DDBJ whole genome shotgun (WGS) entry which is preliminary data.</text>
</comment>
<comment type="catalytic activity">
    <reaction evidence="5">
        <text>3'-dephospho-CoA + ATP = ADP + CoA + H(+)</text>
        <dbReference type="Rhea" id="RHEA:18245"/>
        <dbReference type="ChEBI" id="CHEBI:15378"/>
        <dbReference type="ChEBI" id="CHEBI:30616"/>
        <dbReference type="ChEBI" id="CHEBI:57287"/>
        <dbReference type="ChEBI" id="CHEBI:57328"/>
        <dbReference type="ChEBI" id="CHEBI:456216"/>
        <dbReference type="EC" id="2.7.1.24"/>
    </reaction>
</comment>